<name>A0A251UNU1_HELAN</name>
<reference evidence="1" key="3">
    <citation type="submission" date="2020-06" db="EMBL/GenBank/DDBJ databases">
        <title>Helianthus annuus Genome sequencing and assembly Release 2.</title>
        <authorList>
            <person name="Gouzy J."/>
            <person name="Langlade N."/>
            <person name="Munos S."/>
        </authorList>
    </citation>
    <scope>NUCLEOTIDE SEQUENCE</scope>
    <source>
        <tissue evidence="1">Leaves</tissue>
    </source>
</reference>
<dbReference type="EMBL" id="CM007894">
    <property type="protein sequence ID" value="OTG24526.1"/>
    <property type="molecule type" value="Genomic_DNA"/>
</dbReference>
<dbReference type="AlphaFoldDB" id="A0A251UNU1"/>
<proteinExistence type="predicted"/>
<gene>
    <name evidence="2" type="ORF">HannXRQ_Chr05g0137721</name>
    <name evidence="1" type="ORF">HanXRQr2_Chr05g0222731</name>
</gene>
<dbReference type="Proteomes" id="UP000215914">
    <property type="component" value="Chromosome 5"/>
</dbReference>
<dbReference type="InParanoid" id="A0A251UNU1"/>
<accession>A0A251UNU1</accession>
<reference evidence="2" key="2">
    <citation type="submission" date="2017-02" db="EMBL/GenBank/DDBJ databases">
        <title>Sunflower complete genome.</title>
        <authorList>
            <person name="Langlade N."/>
            <person name="Munos S."/>
        </authorList>
    </citation>
    <scope>NUCLEOTIDE SEQUENCE [LARGE SCALE GENOMIC DNA]</scope>
    <source>
        <tissue evidence="2">Leaves</tissue>
    </source>
</reference>
<protein>
    <submittedName>
        <fullName evidence="2">Uncharacterized protein</fullName>
    </submittedName>
</protein>
<dbReference type="Gramene" id="mRNA:HanXRQr2_Chr05g0222731">
    <property type="protein sequence ID" value="mRNA:HanXRQr2_Chr05g0222731"/>
    <property type="gene ID" value="HanXRQr2_Chr05g0222731"/>
</dbReference>
<dbReference type="EMBL" id="MNCJ02000320">
    <property type="protein sequence ID" value="KAF5806547.1"/>
    <property type="molecule type" value="Genomic_DNA"/>
</dbReference>
<sequence length="56" mass="6025">MEVRHAVTASPYNHRKLAVALRFSIGTKCKTTIAAHLSEVCMTIRSANGVSPVNSV</sequence>
<organism evidence="2 3">
    <name type="scientific">Helianthus annuus</name>
    <name type="common">Common sunflower</name>
    <dbReference type="NCBI Taxonomy" id="4232"/>
    <lineage>
        <taxon>Eukaryota</taxon>
        <taxon>Viridiplantae</taxon>
        <taxon>Streptophyta</taxon>
        <taxon>Embryophyta</taxon>
        <taxon>Tracheophyta</taxon>
        <taxon>Spermatophyta</taxon>
        <taxon>Magnoliopsida</taxon>
        <taxon>eudicotyledons</taxon>
        <taxon>Gunneridae</taxon>
        <taxon>Pentapetalae</taxon>
        <taxon>asterids</taxon>
        <taxon>campanulids</taxon>
        <taxon>Asterales</taxon>
        <taxon>Asteraceae</taxon>
        <taxon>Asteroideae</taxon>
        <taxon>Heliantheae alliance</taxon>
        <taxon>Heliantheae</taxon>
        <taxon>Helianthus</taxon>
    </lineage>
</organism>
<evidence type="ECO:0000313" key="1">
    <source>
        <dbReference type="EMBL" id="KAF5806547.1"/>
    </source>
</evidence>
<keyword evidence="3" id="KW-1185">Reference proteome</keyword>
<evidence type="ECO:0000313" key="2">
    <source>
        <dbReference type="EMBL" id="OTG24526.1"/>
    </source>
</evidence>
<reference evidence="1 3" key="1">
    <citation type="journal article" date="2017" name="Nature">
        <title>The sunflower genome provides insights into oil metabolism, flowering and Asterid evolution.</title>
        <authorList>
            <person name="Badouin H."/>
            <person name="Gouzy J."/>
            <person name="Grassa C.J."/>
            <person name="Murat F."/>
            <person name="Staton S.E."/>
            <person name="Cottret L."/>
            <person name="Lelandais-Briere C."/>
            <person name="Owens G.L."/>
            <person name="Carrere S."/>
            <person name="Mayjonade B."/>
            <person name="Legrand L."/>
            <person name="Gill N."/>
            <person name="Kane N.C."/>
            <person name="Bowers J.E."/>
            <person name="Hubner S."/>
            <person name="Bellec A."/>
            <person name="Berard A."/>
            <person name="Berges H."/>
            <person name="Blanchet N."/>
            <person name="Boniface M.C."/>
            <person name="Brunel D."/>
            <person name="Catrice O."/>
            <person name="Chaidir N."/>
            <person name="Claudel C."/>
            <person name="Donnadieu C."/>
            <person name="Faraut T."/>
            <person name="Fievet G."/>
            <person name="Helmstetter N."/>
            <person name="King M."/>
            <person name="Knapp S.J."/>
            <person name="Lai Z."/>
            <person name="Le Paslier M.C."/>
            <person name="Lippi Y."/>
            <person name="Lorenzon L."/>
            <person name="Mandel J.R."/>
            <person name="Marage G."/>
            <person name="Marchand G."/>
            <person name="Marquand E."/>
            <person name="Bret-Mestries E."/>
            <person name="Morien E."/>
            <person name="Nambeesan S."/>
            <person name="Nguyen T."/>
            <person name="Pegot-Espagnet P."/>
            <person name="Pouilly N."/>
            <person name="Raftis F."/>
            <person name="Sallet E."/>
            <person name="Schiex T."/>
            <person name="Thomas J."/>
            <person name="Vandecasteele C."/>
            <person name="Vares D."/>
            <person name="Vear F."/>
            <person name="Vautrin S."/>
            <person name="Crespi M."/>
            <person name="Mangin B."/>
            <person name="Burke J.M."/>
            <person name="Salse J."/>
            <person name="Munos S."/>
            <person name="Vincourt P."/>
            <person name="Rieseberg L.H."/>
            <person name="Langlade N.B."/>
        </authorList>
    </citation>
    <scope>NUCLEOTIDE SEQUENCE [LARGE SCALE GENOMIC DNA]</scope>
    <source>
        <strain evidence="3">cv. SF193</strain>
        <tissue evidence="1">Leaves</tissue>
    </source>
</reference>
<evidence type="ECO:0000313" key="3">
    <source>
        <dbReference type="Proteomes" id="UP000215914"/>
    </source>
</evidence>